<dbReference type="Proteomes" id="UP000681414">
    <property type="component" value="Unassembled WGS sequence"/>
</dbReference>
<reference evidence="2 3" key="1">
    <citation type="submission" date="2021-05" db="EMBL/GenBank/DDBJ databases">
        <title>Novel Bacillus species.</title>
        <authorList>
            <person name="Liu G."/>
        </authorList>
    </citation>
    <scope>NUCLEOTIDE SEQUENCE [LARGE SCALE GENOMIC DNA]</scope>
    <source>
        <strain evidence="3">FJAT-49780</strain>
    </source>
</reference>
<organism evidence="2 3">
    <name type="scientific">Lederbergia citri</name>
    <dbReference type="NCBI Taxonomy" id="2833580"/>
    <lineage>
        <taxon>Bacteria</taxon>
        <taxon>Bacillati</taxon>
        <taxon>Bacillota</taxon>
        <taxon>Bacilli</taxon>
        <taxon>Bacillales</taxon>
        <taxon>Bacillaceae</taxon>
        <taxon>Lederbergia</taxon>
    </lineage>
</organism>
<gene>
    <name evidence="2" type="ORF">KHA97_03650</name>
</gene>
<accession>A0A942TCY2</accession>
<dbReference type="Pfam" id="PF06197">
    <property type="entry name" value="DUF998"/>
    <property type="match status" value="1"/>
</dbReference>
<evidence type="ECO:0000313" key="3">
    <source>
        <dbReference type="Proteomes" id="UP000681414"/>
    </source>
</evidence>
<keyword evidence="1" id="KW-0472">Membrane</keyword>
<proteinExistence type="predicted"/>
<name>A0A942TCY2_9BACI</name>
<feature type="transmembrane region" description="Helical" evidence="1">
    <location>
        <begin position="57"/>
        <end position="79"/>
    </location>
</feature>
<comment type="caution">
    <text evidence="2">The sequence shown here is derived from an EMBL/GenBank/DDBJ whole genome shotgun (WGS) entry which is preliminary data.</text>
</comment>
<dbReference type="InterPro" id="IPR009339">
    <property type="entry name" value="DUF998"/>
</dbReference>
<keyword evidence="3" id="KW-1185">Reference proteome</keyword>
<dbReference type="AlphaFoldDB" id="A0A942TCY2"/>
<protein>
    <submittedName>
        <fullName evidence="2">DUF998 domain-containing protein</fullName>
    </submittedName>
</protein>
<evidence type="ECO:0000256" key="1">
    <source>
        <dbReference type="SAM" id="Phobius"/>
    </source>
</evidence>
<keyword evidence="1" id="KW-1133">Transmembrane helix</keyword>
<dbReference type="RefSeq" id="WP_213123378.1">
    <property type="nucleotide sequence ID" value="NZ_JAGYPG010000001.1"/>
</dbReference>
<evidence type="ECO:0000313" key="2">
    <source>
        <dbReference type="EMBL" id="MBS4194172.1"/>
    </source>
</evidence>
<feature type="transmembrane region" description="Helical" evidence="1">
    <location>
        <begin position="12"/>
        <end position="37"/>
    </location>
</feature>
<sequence length="128" mass="14052">MLEHRKNTVSEINRWLALCAVAGPILFALAYTILGFLRPGFSLVSEPISGLGVGTNSLAMNVSFILMGLLLFVGVIGIFQNMKELGAKARWVCISLLELSPIGAIICGLYTYEYPFILLASFWLVVPW</sequence>
<feature type="transmembrane region" description="Helical" evidence="1">
    <location>
        <begin position="91"/>
        <end position="112"/>
    </location>
</feature>
<dbReference type="EMBL" id="JAGYPG010000001">
    <property type="protein sequence ID" value="MBS4194172.1"/>
    <property type="molecule type" value="Genomic_DNA"/>
</dbReference>
<keyword evidence="1" id="KW-0812">Transmembrane</keyword>